<dbReference type="FunFam" id="3.20.20.80:FF:000087">
    <property type="entry name" value="Oligo-1,6-glucosidase IMA1"/>
    <property type="match status" value="1"/>
</dbReference>
<organism evidence="4 5">
    <name type="scientific">Exophiala viscosa</name>
    <dbReference type="NCBI Taxonomy" id="2486360"/>
    <lineage>
        <taxon>Eukaryota</taxon>
        <taxon>Fungi</taxon>
        <taxon>Dikarya</taxon>
        <taxon>Ascomycota</taxon>
        <taxon>Pezizomycotina</taxon>
        <taxon>Eurotiomycetes</taxon>
        <taxon>Chaetothyriomycetidae</taxon>
        <taxon>Chaetothyriales</taxon>
        <taxon>Herpotrichiellaceae</taxon>
        <taxon>Exophiala</taxon>
    </lineage>
</organism>
<accession>A0AAN6IFW0</accession>
<dbReference type="Pfam" id="PF00128">
    <property type="entry name" value="Alpha-amylase"/>
    <property type="match status" value="1"/>
</dbReference>
<dbReference type="SUPFAM" id="SSF51445">
    <property type="entry name" value="(Trans)glycosidases"/>
    <property type="match status" value="1"/>
</dbReference>
<evidence type="ECO:0000313" key="4">
    <source>
        <dbReference type="EMBL" id="KAI1615505.1"/>
    </source>
</evidence>
<keyword evidence="2" id="KW-0462">Maltose metabolism</keyword>
<dbReference type="InterPro" id="IPR045857">
    <property type="entry name" value="O16G_dom_2"/>
</dbReference>
<dbReference type="GO" id="GO:0005987">
    <property type="term" value="P:sucrose catabolic process"/>
    <property type="evidence" value="ECO:0007669"/>
    <property type="project" value="TreeGrafter"/>
</dbReference>
<proteinExistence type="inferred from homology"/>
<reference evidence="4" key="1">
    <citation type="journal article" date="2022" name="bioRxiv">
        <title>Deciphering the potential niche of two novel black yeast fungi from a biological soil crust based on their genomes, phenotypes, and melanin regulation.</title>
        <authorList>
            <consortium name="DOE Joint Genome Institute"/>
            <person name="Carr E.C."/>
            <person name="Barton Q."/>
            <person name="Grambo S."/>
            <person name="Sullivan M."/>
            <person name="Renfro C.M."/>
            <person name="Kuo A."/>
            <person name="Pangilinan J."/>
            <person name="Lipzen A."/>
            <person name="Keymanesh K."/>
            <person name="Savage E."/>
            <person name="Barry K."/>
            <person name="Grigoriev I.V."/>
            <person name="Riekhof W.R."/>
            <person name="Harris S.S."/>
        </authorList>
    </citation>
    <scope>NUCLEOTIDE SEQUENCE</scope>
    <source>
        <strain evidence="4">JF 03-4F</strain>
    </source>
</reference>
<dbReference type="Gene3D" id="2.60.40.1180">
    <property type="entry name" value="Golgi alpha-mannosidase II"/>
    <property type="match status" value="1"/>
</dbReference>
<dbReference type="GO" id="GO:0000025">
    <property type="term" value="P:maltose catabolic process"/>
    <property type="evidence" value="ECO:0007669"/>
    <property type="project" value="TreeGrafter"/>
</dbReference>
<dbReference type="SMART" id="SM00642">
    <property type="entry name" value="Aamy"/>
    <property type="match status" value="1"/>
</dbReference>
<dbReference type="EMBL" id="MU404352">
    <property type="protein sequence ID" value="KAI1615505.1"/>
    <property type="molecule type" value="Genomic_DNA"/>
</dbReference>
<name>A0AAN6IFW0_9EURO</name>
<dbReference type="Proteomes" id="UP001203852">
    <property type="component" value="Unassembled WGS sequence"/>
</dbReference>
<keyword evidence="5" id="KW-1185">Reference proteome</keyword>
<dbReference type="GO" id="GO:0004556">
    <property type="term" value="F:alpha-amylase activity"/>
    <property type="evidence" value="ECO:0007669"/>
    <property type="project" value="TreeGrafter"/>
</dbReference>
<evidence type="ECO:0000259" key="3">
    <source>
        <dbReference type="SMART" id="SM00642"/>
    </source>
</evidence>
<dbReference type="CDD" id="cd11333">
    <property type="entry name" value="AmyAc_SI_OligoGlu_DGase"/>
    <property type="match status" value="1"/>
</dbReference>
<dbReference type="GO" id="GO:0004574">
    <property type="term" value="F:oligo-1,6-glucosidase activity"/>
    <property type="evidence" value="ECO:0007669"/>
    <property type="project" value="TreeGrafter"/>
</dbReference>
<dbReference type="AlphaFoldDB" id="A0AAN6IFW0"/>
<dbReference type="SUPFAM" id="SSF51011">
    <property type="entry name" value="Glycosyl hydrolase domain"/>
    <property type="match status" value="1"/>
</dbReference>
<sequence>MGSLATIAKPWWKDAVVYQVWPASFKDTNQDGVGDIRGVIESLDHIQSIGADTVWMCPIYASPRIDFGYDISDYEAIDPNFGTMADVDDLMQECHNRGMKFIMDLVINHTSDQHKWFQESRSSKTNPKRDWYIWRPAKYDEKGQRLPPNNWRSNFVGSAWTWDETTQEYYLHLFAPEQPDLNWDNLKMRKAVYDSAVRFWLEKGIDGFRIDTMTIYSKNPALPDAPITDPTSEWQSGRKWYGDQPKVFEILKEITAITSQYGEKMTVGEFGALKNLNVALDYVGASNRCVGMGFQFETVCVGYALNHWHIRNFSLQEFKQTFGKWQQFVEETDGWTCAFLENHDIARSVSRFGNDSPRYRATSAKMLAILLATSTGTLFLYQGQEIGMTNVPATWPIEEYLDISSQNYWKSVKTATDDKAVLDGALANIRKVARDHARTPMQWSDKPHGGFTTCGKGPWMRTNDNYVDISVEKQAHDPDSVLSFWKQMLALRKQYSDIFVHGTWRTMDVENPATMTFVKQAEGEKALVVLNFTDQPQPVKIPEDFRGSKPLITNLNQWYPETLSAYEGRVYVA</sequence>
<feature type="domain" description="Glycosyl hydrolase family 13 catalytic" evidence="3">
    <location>
        <begin position="19"/>
        <end position="430"/>
    </location>
</feature>
<dbReference type="Gene3D" id="3.20.20.80">
    <property type="entry name" value="Glycosidases"/>
    <property type="match status" value="1"/>
</dbReference>
<dbReference type="GO" id="GO:0033934">
    <property type="term" value="F:glucan 1,4-alpha-maltotriohydrolase activity"/>
    <property type="evidence" value="ECO:0007669"/>
    <property type="project" value="TreeGrafter"/>
</dbReference>
<dbReference type="PANTHER" id="PTHR10357:SF179">
    <property type="entry name" value="NEUTRAL AND BASIC AMINO ACID TRANSPORT PROTEIN RBAT"/>
    <property type="match status" value="1"/>
</dbReference>
<gene>
    <name evidence="4" type="ORF">EDD36DRAFT_190493</name>
</gene>
<dbReference type="Gene3D" id="3.90.400.10">
    <property type="entry name" value="Oligo-1,6-glucosidase, Domain 2"/>
    <property type="match status" value="1"/>
</dbReference>
<evidence type="ECO:0000313" key="5">
    <source>
        <dbReference type="Proteomes" id="UP001203852"/>
    </source>
</evidence>
<comment type="caution">
    <text evidence="4">The sequence shown here is derived from an EMBL/GenBank/DDBJ whole genome shotgun (WGS) entry which is preliminary data.</text>
</comment>
<evidence type="ECO:0000256" key="1">
    <source>
        <dbReference type="ARBA" id="ARBA00008061"/>
    </source>
</evidence>
<dbReference type="PANTHER" id="PTHR10357">
    <property type="entry name" value="ALPHA-AMYLASE FAMILY MEMBER"/>
    <property type="match status" value="1"/>
</dbReference>
<dbReference type="InterPro" id="IPR017853">
    <property type="entry name" value="GH"/>
</dbReference>
<protein>
    <submittedName>
        <fullName evidence="4">Isoamylase</fullName>
    </submittedName>
</protein>
<dbReference type="InterPro" id="IPR006047">
    <property type="entry name" value="GH13_cat_dom"/>
</dbReference>
<dbReference type="GO" id="GO:0004575">
    <property type="term" value="F:sucrose alpha-glucosidase activity"/>
    <property type="evidence" value="ECO:0007669"/>
    <property type="project" value="TreeGrafter"/>
</dbReference>
<comment type="similarity">
    <text evidence="1">Belongs to the glycosyl hydrolase 13 family.</text>
</comment>
<evidence type="ECO:0000256" key="2">
    <source>
        <dbReference type="ARBA" id="ARBA00026248"/>
    </source>
</evidence>
<dbReference type="InterPro" id="IPR013780">
    <property type="entry name" value="Glyco_hydro_b"/>
</dbReference>
<dbReference type="FunFam" id="3.90.400.10:FF:000003">
    <property type="entry name" value="Probable alpha-glucosidase (Maltase)"/>
    <property type="match status" value="1"/>
</dbReference>